<dbReference type="InterPro" id="IPR000182">
    <property type="entry name" value="GNAT_dom"/>
</dbReference>
<dbReference type="GO" id="GO:0016747">
    <property type="term" value="F:acyltransferase activity, transferring groups other than amino-acyl groups"/>
    <property type="evidence" value="ECO:0007669"/>
    <property type="project" value="InterPro"/>
</dbReference>
<accession>A0A7S7M0D3</accession>
<gene>
    <name evidence="2" type="ORF">HUE87_00565</name>
</gene>
<dbReference type="KEGG" id="smas:HUE87_00565"/>
<name>A0A7S7M0D3_9BACT</name>
<feature type="domain" description="N-acetyltransferase" evidence="1">
    <location>
        <begin position="2"/>
        <end position="133"/>
    </location>
</feature>
<dbReference type="Gene3D" id="3.40.630.30">
    <property type="match status" value="1"/>
</dbReference>
<reference evidence="2 3" key="1">
    <citation type="submission" date="2020-05" db="EMBL/GenBank/DDBJ databases">
        <title>Sulfurimonas marisnigri, sp. nov., and Sulfurimonas baltica, sp. nov., manganese oxide reducing chemolithoautotrophs of the class Epsilonproteobacteria isolated from the pelagic redoxclines of the Black and Baltic Seas and emended description of the genus Sulfurimonas.</title>
        <authorList>
            <person name="Henkel J.V."/>
            <person name="Laudan C."/>
            <person name="Werner J."/>
            <person name="Neu T."/>
            <person name="Plewe S."/>
            <person name="Sproer C."/>
            <person name="Bunk B."/>
            <person name="Schulz-Vogt H.N."/>
        </authorList>
    </citation>
    <scope>NUCLEOTIDE SEQUENCE [LARGE SCALE GENOMIC DNA]</scope>
    <source>
        <strain evidence="2 3">SoZ1</strain>
    </source>
</reference>
<evidence type="ECO:0000313" key="2">
    <source>
        <dbReference type="EMBL" id="QOY54775.1"/>
    </source>
</evidence>
<dbReference type="Pfam" id="PF18014">
    <property type="entry name" value="Acetyltransf_18"/>
    <property type="match status" value="1"/>
</dbReference>
<dbReference type="InterPro" id="IPR052729">
    <property type="entry name" value="Acyl/Acetyltrans_Enzymes"/>
</dbReference>
<dbReference type="PROSITE" id="PS51186">
    <property type="entry name" value="GNAT"/>
    <property type="match status" value="1"/>
</dbReference>
<evidence type="ECO:0000259" key="1">
    <source>
        <dbReference type="PROSITE" id="PS51186"/>
    </source>
</evidence>
<dbReference type="PANTHER" id="PTHR47237:SF2">
    <property type="entry name" value="BLL4206 PROTEIN"/>
    <property type="match status" value="1"/>
</dbReference>
<dbReference type="PANTHER" id="PTHR47237">
    <property type="entry name" value="SLL0310 PROTEIN"/>
    <property type="match status" value="1"/>
</dbReference>
<dbReference type="Pfam" id="PF13673">
    <property type="entry name" value="Acetyltransf_10"/>
    <property type="match status" value="1"/>
</dbReference>
<sequence length="260" mass="29734">MLNIRELRQSELVSFFNSFKLEGFTNNVSHIKCLNKSYPNDFFIAYKDKELVGFVLAIKESEKFGRLSNLLILKKFRSQGFGKELLNFAKKHLDGCQIAIDCIQGKEQIYEAVGFKAYFETSLFSFNSGQTQAPKSNITVSNVSESSFLEHNLKLNYLKKQSYTSCLFKKSTLCKGVYNEDSLSSYAILLPYKDGYQIVLSSNEINEALALIYHLSKDLNKATSIYIEVPQTEQLLLRIVKLHDMEIVSTTTNMYNKILN</sequence>
<dbReference type="InterPro" id="IPR016181">
    <property type="entry name" value="Acyl_CoA_acyltransferase"/>
</dbReference>
<dbReference type="RefSeq" id="WP_194366819.1">
    <property type="nucleotide sequence ID" value="NZ_CP054493.1"/>
</dbReference>
<dbReference type="EMBL" id="CP054493">
    <property type="protein sequence ID" value="QOY54775.1"/>
    <property type="molecule type" value="Genomic_DNA"/>
</dbReference>
<keyword evidence="3" id="KW-1185">Reference proteome</keyword>
<dbReference type="SUPFAM" id="SSF55729">
    <property type="entry name" value="Acyl-CoA N-acyltransferases (Nat)"/>
    <property type="match status" value="1"/>
</dbReference>
<dbReference type="InterPro" id="IPR041496">
    <property type="entry name" value="YitH/HolE_GNAT"/>
</dbReference>
<proteinExistence type="predicted"/>
<protein>
    <submittedName>
        <fullName evidence="2">GNAT family N-acetyltransferase</fullName>
    </submittedName>
</protein>
<evidence type="ECO:0000313" key="3">
    <source>
        <dbReference type="Proteomes" id="UP000593836"/>
    </source>
</evidence>
<dbReference type="AlphaFoldDB" id="A0A7S7M0D3"/>
<keyword evidence="2" id="KW-0808">Transferase</keyword>
<dbReference type="CDD" id="cd04301">
    <property type="entry name" value="NAT_SF"/>
    <property type="match status" value="1"/>
</dbReference>
<organism evidence="2 3">
    <name type="scientific">Candidatus Sulfurimonas marisnigri</name>
    <dbReference type="NCBI Taxonomy" id="2740405"/>
    <lineage>
        <taxon>Bacteria</taxon>
        <taxon>Pseudomonadati</taxon>
        <taxon>Campylobacterota</taxon>
        <taxon>Epsilonproteobacteria</taxon>
        <taxon>Campylobacterales</taxon>
        <taxon>Sulfurimonadaceae</taxon>
        <taxon>Sulfurimonas</taxon>
    </lineage>
</organism>
<dbReference type="Proteomes" id="UP000593836">
    <property type="component" value="Chromosome"/>
</dbReference>